<protein>
    <submittedName>
        <fullName evidence="4">GNAT family N-acetyltransferase</fullName>
    </submittedName>
</protein>
<reference evidence="4" key="1">
    <citation type="journal article" date="2020" name="mSystems">
        <title>Genome- and Community-Level Interaction Insights into Carbon Utilization and Element Cycling Functions of Hydrothermarchaeota in Hydrothermal Sediment.</title>
        <authorList>
            <person name="Zhou Z."/>
            <person name="Liu Y."/>
            <person name="Xu W."/>
            <person name="Pan J."/>
            <person name="Luo Z.H."/>
            <person name="Li M."/>
        </authorList>
    </citation>
    <scope>NUCLEOTIDE SEQUENCE [LARGE SCALE GENOMIC DNA]</scope>
    <source>
        <strain evidence="4">SpSt-747</strain>
    </source>
</reference>
<gene>
    <name evidence="4" type="ORF">ENV30_08970</name>
</gene>
<dbReference type="InterPro" id="IPR016181">
    <property type="entry name" value="Acyl_CoA_acyltransferase"/>
</dbReference>
<dbReference type="InterPro" id="IPR000182">
    <property type="entry name" value="GNAT_dom"/>
</dbReference>
<name>A0A7V3YHW6_9BACT</name>
<dbReference type="CDD" id="cd04301">
    <property type="entry name" value="NAT_SF"/>
    <property type="match status" value="1"/>
</dbReference>
<keyword evidence="2" id="KW-0012">Acyltransferase</keyword>
<evidence type="ECO:0000256" key="2">
    <source>
        <dbReference type="ARBA" id="ARBA00023315"/>
    </source>
</evidence>
<evidence type="ECO:0000313" key="4">
    <source>
        <dbReference type="EMBL" id="HGI31417.1"/>
    </source>
</evidence>
<dbReference type="Gene3D" id="3.40.630.30">
    <property type="match status" value="1"/>
</dbReference>
<dbReference type="AlphaFoldDB" id="A0A7V3YHW6"/>
<keyword evidence="1 4" id="KW-0808">Transferase</keyword>
<dbReference type="PROSITE" id="PS51186">
    <property type="entry name" value="GNAT"/>
    <property type="match status" value="1"/>
</dbReference>
<dbReference type="GO" id="GO:0016747">
    <property type="term" value="F:acyltransferase activity, transferring groups other than amino-acyl groups"/>
    <property type="evidence" value="ECO:0007669"/>
    <property type="project" value="InterPro"/>
</dbReference>
<evidence type="ECO:0000256" key="1">
    <source>
        <dbReference type="ARBA" id="ARBA00022679"/>
    </source>
</evidence>
<feature type="domain" description="N-acetyltransferase" evidence="3">
    <location>
        <begin position="4"/>
        <end position="158"/>
    </location>
</feature>
<dbReference type="PANTHER" id="PTHR43877:SF2">
    <property type="entry name" value="AMINOALKYLPHOSPHONATE N-ACETYLTRANSFERASE-RELATED"/>
    <property type="match status" value="1"/>
</dbReference>
<proteinExistence type="predicted"/>
<dbReference type="EMBL" id="DTFV01000127">
    <property type="protein sequence ID" value="HGI31417.1"/>
    <property type="molecule type" value="Genomic_DNA"/>
</dbReference>
<evidence type="ECO:0000259" key="3">
    <source>
        <dbReference type="PROSITE" id="PS51186"/>
    </source>
</evidence>
<dbReference type="Pfam" id="PF00583">
    <property type="entry name" value="Acetyltransf_1"/>
    <property type="match status" value="1"/>
</dbReference>
<sequence length="177" mass="20368">MEELCITTLTEKELEEAMPALVSLYQRAYAVLPEYGYHLPQRIEGYIRWLWRGDPEGFFVARLGERIVGFIGVHSRWWEDGELFGEVHEFVVDPDFQGRGIGSTLFAHALEYLERSGRTKIGLWVGEKNDSAIQFYLRRGFQKSGQYGKWVRMVKEVTASVSPRDSGEAPSFGRSKR</sequence>
<dbReference type="InterPro" id="IPR050832">
    <property type="entry name" value="Bact_Acetyltransf"/>
</dbReference>
<comment type="caution">
    <text evidence="4">The sequence shown here is derived from an EMBL/GenBank/DDBJ whole genome shotgun (WGS) entry which is preliminary data.</text>
</comment>
<dbReference type="PANTHER" id="PTHR43877">
    <property type="entry name" value="AMINOALKYLPHOSPHONATE N-ACETYLTRANSFERASE-RELATED-RELATED"/>
    <property type="match status" value="1"/>
</dbReference>
<organism evidence="4">
    <name type="scientific">Candidatus Caldatribacterium californiense</name>
    <dbReference type="NCBI Taxonomy" id="1454726"/>
    <lineage>
        <taxon>Bacteria</taxon>
        <taxon>Pseudomonadati</taxon>
        <taxon>Atribacterota</taxon>
        <taxon>Atribacteria</taxon>
        <taxon>Atribacterales</taxon>
        <taxon>Candidatus Caldatribacteriaceae</taxon>
        <taxon>Candidatus Caldatribacterium</taxon>
    </lineage>
</organism>
<dbReference type="SUPFAM" id="SSF55729">
    <property type="entry name" value="Acyl-CoA N-acyltransferases (Nat)"/>
    <property type="match status" value="1"/>
</dbReference>
<accession>A0A7V3YHW6</accession>